<name>A0ACC2I3Y1_9PEZI</name>
<comment type="caution">
    <text evidence="1">The sequence shown here is derived from an EMBL/GenBank/DDBJ whole genome shotgun (WGS) entry which is preliminary data.</text>
</comment>
<organism evidence="1 2">
    <name type="scientific">Nemania bipapillata</name>
    <dbReference type="NCBI Taxonomy" id="110536"/>
    <lineage>
        <taxon>Eukaryota</taxon>
        <taxon>Fungi</taxon>
        <taxon>Dikarya</taxon>
        <taxon>Ascomycota</taxon>
        <taxon>Pezizomycotina</taxon>
        <taxon>Sordariomycetes</taxon>
        <taxon>Xylariomycetidae</taxon>
        <taxon>Xylariales</taxon>
        <taxon>Xylariaceae</taxon>
        <taxon>Nemania</taxon>
    </lineage>
</organism>
<protein>
    <submittedName>
        <fullName evidence="1">Uncharacterized protein</fullName>
    </submittedName>
</protein>
<dbReference type="Proteomes" id="UP001153334">
    <property type="component" value="Unassembled WGS sequence"/>
</dbReference>
<gene>
    <name evidence="1" type="ORF">ONZ43_g5994</name>
</gene>
<proteinExistence type="predicted"/>
<dbReference type="EMBL" id="JAPESX010002000">
    <property type="protein sequence ID" value="KAJ8109976.1"/>
    <property type="molecule type" value="Genomic_DNA"/>
</dbReference>
<evidence type="ECO:0000313" key="2">
    <source>
        <dbReference type="Proteomes" id="UP001153334"/>
    </source>
</evidence>
<evidence type="ECO:0000313" key="1">
    <source>
        <dbReference type="EMBL" id="KAJ8109976.1"/>
    </source>
</evidence>
<accession>A0ACC2I3Y1</accession>
<reference evidence="1" key="1">
    <citation type="submission" date="2022-11" db="EMBL/GenBank/DDBJ databases">
        <title>Genome Sequence of Nemania bipapillata.</title>
        <authorList>
            <person name="Buettner E."/>
        </authorList>
    </citation>
    <scope>NUCLEOTIDE SEQUENCE</scope>
    <source>
        <strain evidence="1">CP14</strain>
    </source>
</reference>
<sequence length="231" mass="25960">MGLFYAYVIDVALNPLLLSLNRWVVTFQSRAIADEWWRKIDDNPTAQKSKITRISPQLYKNDASTGYQAYDSITEKEDKMFFTALPGRGSYGLTLIPPATITDHISGGTYFIRSQSSPDIYWCVKDDKFIHASRTERTKFRIRIKGASTEGKVMIGSDDIQITLAFGDLKTNTNDSNVLVAGKKAETYKFSDFSGGFMIQGAKGPDECGRESSEVDKIYKTDQGEIWELTN</sequence>
<keyword evidence="2" id="KW-1185">Reference proteome</keyword>